<evidence type="ECO:0000256" key="3">
    <source>
        <dbReference type="ARBA" id="ARBA00022692"/>
    </source>
</evidence>
<keyword evidence="2" id="KW-0813">Transport</keyword>
<sequence>MRRRDIALDDSPSSMQHGIMELAPGSQLRAGRLKTIIAYGAMIAASVGLFLGIRSFGSDLIAPDPKGPIFGAGGGSAGAHAILHVLLAMLVVIIASRALGALFRYLHQPPVIGEVIAGILLGPSLLGRIAPSASAFLLPTTVAPYLGIIAQVGAILFMFLVGLELDTSLLRKKSHATLAISHASILAPFLLGSGLALWLYPKLSSSDVPFSVFALFMGVSMSVTAFPVLARILTDRGIHKTRLGVIAISCAAVDDVTAWCLLAFVVSVAQARPSGALLTIGLSIVYIAFMLGAVRPLVQRAVRKMELTKELGQNTSALVFGGLLLSALTTDFIGIHPVFGAFLLGAIIPHESLLAKSLKQKLEDLVVVLLLPAYFAFTGMRTQIGLVSGMEHWLFCGAIIVVACMGKFGGSSIAARLAGLEWRDASSLGILMNTRGLMELIVLNMGLDLRVISPTLFAMMIIMALVTTFATTPILHLLIRSRSLDEPATSTAIGGAT</sequence>
<organism evidence="9 10">
    <name type="scientific">Pendulispora brunnea</name>
    <dbReference type="NCBI Taxonomy" id="2905690"/>
    <lineage>
        <taxon>Bacteria</taxon>
        <taxon>Pseudomonadati</taxon>
        <taxon>Myxococcota</taxon>
        <taxon>Myxococcia</taxon>
        <taxon>Myxococcales</taxon>
        <taxon>Sorangiineae</taxon>
        <taxon>Pendulisporaceae</taxon>
        <taxon>Pendulispora</taxon>
    </lineage>
</organism>
<feature type="transmembrane region" description="Helical" evidence="7">
    <location>
        <begin position="245"/>
        <end position="269"/>
    </location>
</feature>
<feature type="transmembrane region" description="Helical" evidence="7">
    <location>
        <begin position="457"/>
        <end position="479"/>
    </location>
</feature>
<evidence type="ECO:0000256" key="4">
    <source>
        <dbReference type="ARBA" id="ARBA00022989"/>
    </source>
</evidence>
<dbReference type="RefSeq" id="WP_394840849.1">
    <property type="nucleotide sequence ID" value="NZ_CP089982.1"/>
</dbReference>
<feature type="transmembrane region" description="Helical" evidence="7">
    <location>
        <begin position="365"/>
        <end position="386"/>
    </location>
</feature>
<evidence type="ECO:0000259" key="8">
    <source>
        <dbReference type="Pfam" id="PF00999"/>
    </source>
</evidence>
<proteinExistence type="predicted"/>
<keyword evidence="4 7" id="KW-1133">Transmembrane helix</keyword>
<dbReference type="PANTHER" id="PTHR32468">
    <property type="entry name" value="CATION/H + ANTIPORTER"/>
    <property type="match status" value="1"/>
</dbReference>
<feature type="domain" description="Cation/H+ exchanger transmembrane" evidence="8">
    <location>
        <begin position="97"/>
        <end position="475"/>
    </location>
</feature>
<protein>
    <submittedName>
        <fullName evidence="9">Cation:proton antiporter</fullName>
    </submittedName>
</protein>
<evidence type="ECO:0000256" key="1">
    <source>
        <dbReference type="ARBA" id="ARBA00004141"/>
    </source>
</evidence>
<dbReference type="InterPro" id="IPR038770">
    <property type="entry name" value="Na+/solute_symporter_sf"/>
</dbReference>
<evidence type="ECO:0000256" key="5">
    <source>
        <dbReference type="ARBA" id="ARBA00023065"/>
    </source>
</evidence>
<gene>
    <name evidence="9" type="ORF">LZC95_27710</name>
</gene>
<keyword evidence="5" id="KW-0406">Ion transport</keyword>
<reference evidence="9 10" key="1">
    <citation type="submission" date="2021-12" db="EMBL/GenBank/DDBJ databases">
        <title>Discovery of the Pendulisporaceae a myxobacterial family with distinct sporulation behavior and unique specialized metabolism.</title>
        <authorList>
            <person name="Garcia R."/>
            <person name="Popoff A."/>
            <person name="Bader C.D."/>
            <person name="Loehr J."/>
            <person name="Walesch S."/>
            <person name="Walt C."/>
            <person name="Boldt J."/>
            <person name="Bunk B."/>
            <person name="Haeckl F.J.F.P.J."/>
            <person name="Gunesch A.P."/>
            <person name="Birkelbach J."/>
            <person name="Nuebel U."/>
            <person name="Pietschmann T."/>
            <person name="Bach T."/>
            <person name="Mueller R."/>
        </authorList>
    </citation>
    <scope>NUCLEOTIDE SEQUENCE [LARGE SCALE GENOMIC DNA]</scope>
    <source>
        <strain evidence="9 10">MSr12523</strain>
    </source>
</reference>
<feature type="transmembrane region" description="Helical" evidence="7">
    <location>
        <begin position="142"/>
        <end position="163"/>
    </location>
</feature>
<evidence type="ECO:0000313" key="10">
    <source>
        <dbReference type="Proteomes" id="UP001379533"/>
    </source>
</evidence>
<dbReference type="Gene3D" id="1.20.1530.20">
    <property type="match status" value="1"/>
</dbReference>
<evidence type="ECO:0000256" key="7">
    <source>
        <dbReference type="SAM" id="Phobius"/>
    </source>
</evidence>
<feature type="transmembrane region" description="Helical" evidence="7">
    <location>
        <begin position="212"/>
        <end position="233"/>
    </location>
</feature>
<dbReference type="InterPro" id="IPR050794">
    <property type="entry name" value="CPA2_transporter"/>
</dbReference>
<evidence type="ECO:0000256" key="6">
    <source>
        <dbReference type="ARBA" id="ARBA00023136"/>
    </source>
</evidence>
<dbReference type="Pfam" id="PF00999">
    <property type="entry name" value="Na_H_Exchanger"/>
    <property type="match status" value="1"/>
</dbReference>
<feature type="transmembrane region" description="Helical" evidence="7">
    <location>
        <begin position="111"/>
        <end position="130"/>
    </location>
</feature>
<feature type="transmembrane region" description="Helical" evidence="7">
    <location>
        <begin position="175"/>
        <end position="200"/>
    </location>
</feature>
<name>A0ABZ2JV45_9BACT</name>
<feature type="transmembrane region" description="Helical" evidence="7">
    <location>
        <begin position="77"/>
        <end position="99"/>
    </location>
</feature>
<evidence type="ECO:0000256" key="2">
    <source>
        <dbReference type="ARBA" id="ARBA00022448"/>
    </source>
</evidence>
<dbReference type="PANTHER" id="PTHR32468:SF0">
    <property type="entry name" value="K(+)_H(+) ANTIPORTER 1"/>
    <property type="match status" value="1"/>
</dbReference>
<feature type="transmembrane region" description="Helical" evidence="7">
    <location>
        <begin position="392"/>
        <end position="415"/>
    </location>
</feature>
<feature type="transmembrane region" description="Helical" evidence="7">
    <location>
        <begin position="275"/>
        <end position="298"/>
    </location>
</feature>
<dbReference type="Proteomes" id="UP001379533">
    <property type="component" value="Chromosome"/>
</dbReference>
<keyword evidence="3 7" id="KW-0812">Transmembrane</keyword>
<dbReference type="EMBL" id="CP089982">
    <property type="protein sequence ID" value="WXA90236.1"/>
    <property type="molecule type" value="Genomic_DNA"/>
</dbReference>
<keyword evidence="6 7" id="KW-0472">Membrane</keyword>
<feature type="transmembrane region" description="Helical" evidence="7">
    <location>
        <begin position="36"/>
        <end position="57"/>
    </location>
</feature>
<accession>A0ABZ2JV45</accession>
<evidence type="ECO:0000313" key="9">
    <source>
        <dbReference type="EMBL" id="WXA90236.1"/>
    </source>
</evidence>
<keyword evidence="10" id="KW-1185">Reference proteome</keyword>
<dbReference type="InterPro" id="IPR006153">
    <property type="entry name" value="Cation/H_exchanger_TM"/>
</dbReference>
<comment type="subcellular location">
    <subcellularLocation>
        <location evidence="1">Membrane</location>
        <topology evidence="1">Multi-pass membrane protein</topology>
    </subcellularLocation>
</comment>